<dbReference type="EMBL" id="MN740809">
    <property type="protein sequence ID" value="QHU12754.1"/>
    <property type="molecule type" value="Genomic_DNA"/>
</dbReference>
<evidence type="ECO:0000313" key="2">
    <source>
        <dbReference type="EMBL" id="QHU12754.1"/>
    </source>
</evidence>
<proteinExistence type="predicted"/>
<dbReference type="AlphaFoldDB" id="A0A6C0K9D6"/>
<reference evidence="2" key="1">
    <citation type="journal article" date="2020" name="Nature">
        <title>Giant virus diversity and host interactions through global metagenomics.</title>
        <authorList>
            <person name="Schulz F."/>
            <person name="Roux S."/>
            <person name="Paez-Espino D."/>
            <person name="Jungbluth S."/>
            <person name="Walsh D.A."/>
            <person name="Denef V.J."/>
            <person name="McMahon K.D."/>
            <person name="Konstantinidis K.T."/>
            <person name="Eloe-Fadrosh E.A."/>
            <person name="Kyrpides N.C."/>
            <person name="Woyke T."/>
        </authorList>
    </citation>
    <scope>NUCLEOTIDE SEQUENCE</scope>
    <source>
        <strain evidence="2">GVMAG-S-1101172-89</strain>
    </source>
</reference>
<feature type="region of interest" description="Disordered" evidence="1">
    <location>
        <begin position="168"/>
        <end position="224"/>
    </location>
</feature>
<feature type="compositionally biased region" description="Acidic residues" evidence="1">
    <location>
        <begin position="175"/>
        <end position="209"/>
    </location>
</feature>
<evidence type="ECO:0000256" key="1">
    <source>
        <dbReference type="SAM" id="MobiDB-lite"/>
    </source>
</evidence>
<protein>
    <recommendedName>
        <fullName evidence="3">S1 motif domain-containing protein</fullName>
    </recommendedName>
</protein>
<name>A0A6C0K9D6_9ZZZZ</name>
<accession>A0A6C0K9D6</accession>
<sequence>MEYTAVFEEPVTLTPKDLRSPIKNLNAILEEKLRKRLEGKCYRHGYVVPDSVHLLSRSLGTVDRGRFTGNFLFHVQLEGKVLNPPDRTILEGEVIRKNKMGIYVNYRNAIHVIIPRDANVGKEDFDNVEIGETVSVEIKKSRFQVNDEYILSVGLFIARKEGAIKPAVKSKIVSEDQEETDQEETDQEETDQEETDQEETDQEETDQEETNPPSAAKIPPSNTK</sequence>
<organism evidence="2">
    <name type="scientific">viral metagenome</name>
    <dbReference type="NCBI Taxonomy" id="1070528"/>
    <lineage>
        <taxon>unclassified sequences</taxon>
        <taxon>metagenomes</taxon>
        <taxon>organismal metagenomes</taxon>
    </lineage>
</organism>
<evidence type="ECO:0008006" key="3">
    <source>
        <dbReference type="Google" id="ProtNLM"/>
    </source>
</evidence>